<dbReference type="Pfam" id="PF16323">
    <property type="entry name" value="DUF4959"/>
    <property type="match status" value="1"/>
</dbReference>
<feature type="domain" description="DUF4959" evidence="1">
    <location>
        <begin position="20"/>
        <end position="123"/>
    </location>
</feature>
<dbReference type="InterPro" id="IPR033431">
    <property type="entry name" value="DUF5126"/>
</dbReference>
<dbReference type="InterPro" id="IPR032164">
    <property type="entry name" value="DUF5000"/>
</dbReference>
<gene>
    <name evidence="4" type="ORF">FUAX_29620</name>
</gene>
<sequence length="401" mass="45313">MKKSINNLFAWFCCVATLLSCSDDKPEMIQHDGKAPGPVTDLKVENLNGASKISYSLPADKDLLFVKAVYSPRQGETSETRASYYDNSLVVSGFGDTKDREVELYAVDRSGNVSVVAKTTIAPLTPPVELAFNSLRVVPDFGGVHAFWENESMADLGVTLMELDSLQKWQDVETMYSSQAEADFAVRGYNTDERHFAVIVSDRWGNLSDTLKVKLKPLFEEELDKSKFKKLKLPSDAGDAWGWRMERLWDNNKGSGFHTAQGNPRPHWFTFDMGVEAQLSRYKIFQRAGGYMFDHGNPRVWEVWGATDPDPEGGWDGWTKLVECESIKPSGLPIDQNSDEDRALIKRGEEFIFPIDAPPVRYIRFKIYDSWSGGSFFHAMEVYFWGKVLDGSTENEETNEN</sequence>
<reference evidence="4 5" key="1">
    <citation type="submission" date="2021-12" db="EMBL/GenBank/DDBJ databases">
        <title>Genome sequencing of bacteria with rrn-lacking chromosome and rrn-plasmid.</title>
        <authorList>
            <person name="Anda M."/>
            <person name="Iwasaki W."/>
        </authorList>
    </citation>
    <scope>NUCLEOTIDE SEQUENCE [LARGE SCALE GENOMIC DNA]</scope>
    <source>
        <strain evidence="4 5">DSM 100852</strain>
    </source>
</reference>
<accession>A0AAU9DDJ0</accession>
<dbReference type="Gene3D" id="2.60.120.260">
    <property type="entry name" value="Galactose-binding domain-like"/>
    <property type="match status" value="1"/>
</dbReference>
<organism evidence="4 5">
    <name type="scientific">Fulvitalea axinellae</name>
    <dbReference type="NCBI Taxonomy" id="1182444"/>
    <lineage>
        <taxon>Bacteria</taxon>
        <taxon>Pseudomonadati</taxon>
        <taxon>Bacteroidota</taxon>
        <taxon>Cytophagia</taxon>
        <taxon>Cytophagales</taxon>
        <taxon>Persicobacteraceae</taxon>
        <taxon>Fulvitalea</taxon>
    </lineage>
</organism>
<evidence type="ECO:0000259" key="3">
    <source>
        <dbReference type="Pfam" id="PF17166"/>
    </source>
</evidence>
<feature type="domain" description="DUF5000" evidence="2">
    <location>
        <begin position="251"/>
        <end position="386"/>
    </location>
</feature>
<dbReference type="SUPFAM" id="SSF49785">
    <property type="entry name" value="Galactose-binding domain-like"/>
    <property type="match status" value="1"/>
</dbReference>
<dbReference type="AlphaFoldDB" id="A0AAU9DDJ0"/>
<dbReference type="EMBL" id="AP025314">
    <property type="protein sequence ID" value="BDD10530.1"/>
    <property type="molecule type" value="Genomic_DNA"/>
</dbReference>
<evidence type="ECO:0000259" key="1">
    <source>
        <dbReference type="Pfam" id="PF16323"/>
    </source>
</evidence>
<name>A0AAU9DDJ0_9BACT</name>
<dbReference type="KEGG" id="fax:FUAX_29620"/>
<evidence type="ECO:0008006" key="6">
    <source>
        <dbReference type="Google" id="ProtNLM"/>
    </source>
</evidence>
<dbReference type="Pfam" id="PF17166">
    <property type="entry name" value="DUF5126"/>
    <property type="match status" value="1"/>
</dbReference>
<evidence type="ECO:0000259" key="2">
    <source>
        <dbReference type="Pfam" id="PF16391"/>
    </source>
</evidence>
<dbReference type="Pfam" id="PF16391">
    <property type="entry name" value="DUF5000"/>
    <property type="match status" value="1"/>
</dbReference>
<dbReference type="RefSeq" id="WP_338392078.1">
    <property type="nucleotide sequence ID" value="NZ_AP025314.1"/>
</dbReference>
<protein>
    <recommendedName>
        <fullName evidence="6">DUF4959 domain-containing protein</fullName>
    </recommendedName>
</protein>
<proteinExistence type="predicted"/>
<dbReference type="InterPro" id="IPR008979">
    <property type="entry name" value="Galactose-bd-like_sf"/>
</dbReference>
<evidence type="ECO:0000313" key="5">
    <source>
        <dbReference type="Proteomes" id="UP001348817"/>
    </source>
</evidence>
<dbReference type="PROSITE" id="PS51257">
    <property type="entry name" value="PROKAR_LIPOPROTEIN"/>
    <property type="match status" value="1"/>
</dbReference>
<keyword evidence="5" id="KW-1185">Reference proteome</keyword>
<dbReference type="Proteomes" id="UP001348817">
    <property type="component" value="Chromosome"/>
</dbReference>
<evidence type="ECO:0000313" key="4">
    <source>
        <dbReference type="EMBL" id="BDD10530.1"/>
    </source>
</evidence>
<dbReference type="InterPro" id="IPR032527">
    <property type="entry name" value="DUF4959"/>
</dbReference>
<feature type="domain" description="DUF5126" evidence="3">
    <location>
        <begin position="124"/>
        <end position="226"/>
    </location>
</feature>